<dbReference type="PANTHER" id="PTHR30292:SF0">
    <property type="entry name" value="5-OXOPROLINASE SUBUNIT A"/>
    <property type="match status" value="1"/>
</dbReference>
<sequence length="247" mass="27564">MSIEQLSINCDMGESFGIWKMGEDEEVMPWVDMANIACGFHASDPNIMSQTIQLALKYNVKIGAHPSYNDTQGFGRRSIAHTESEITHLMLYQIGAIKAIAALHEATVEYVKPHGALYNDMMRSPVIFKAIARAAQIYALPLMILSTSENEQYLEMADDFNVPLLFEAFADRSYLDNGQLTPRDHPKAVLHNSDDIYYQVMQIAKYGSVTTVSGQQLPIQADTICIHGDNPHSIVSIRKIKESIANL</sequence>
<dbReference type="NCBIfam" id="NF003816">
    <property type="entry name" value="PRK05406.1-5"/>
    <property type="match status" value="1"/>
</dbReference>
<dbReference type="EMBL" id="JAQLOI010000003">
    <property type="protein sequence ID" value="MDB1126292.1"/>
    <property type="molecule type" value="Genomic_DNA"/>
</dbReference>
<dbReference type="InterPro" id="IPR011330">
    <property type="entry name" value="Glyco_hydro/deAcase_b/a-brl"/>
</dbReference>
<comment type="caution">
    <text evidence="2">The sequence shown here is derived from an EMBL/GenBank/DDBJ whole genome shotgun (WGS) entry which is preliminary data.</text>
</comment>
<dbReference type="PANTHER" id="PTHR30292">
    <property type="entry name" value="UNCHARACTERIZED PROTEIN YBGL-RELATED"/>
    <property type="match status" value="1"/>
</dbReference>
<evidence type="ECO:0000313" key="3">
    <source>
        <dbReference type="Proteomes" id="UP001210678"/>
    </source>
</evidence>
<keyword evidence="3" id="KW-1185">Reference proteome</keyword>
<dbReference type="Pfam" id="PF03746">
    <property type="entry name" value="LamB_YcsF"/>
    <property type="match status" value="1"/>
</dbReference>
<accession>A0ABT4YXG2</accession>
<dbReference type="CDD" id="cd10787">
    <property type="entry name" value="LamB_YcsF_like"/>
    <property type="match status" value="1"/>
</dbReference>
<dbReference type="Gene3D" id="3.20.20.370">
    <property type="entry name" value="Glycoside hydrolase/deacetylase"/>
    <property type="match status" value="1"/>
</dbReference>
<dbReference type="RefSeq" id="WP_272140783.1">
    <property type="nucleotide sequence ID" value="NZ_JAQLOI010000003.1"/>
</dbReference>
<dbReference type="SUPFAM" id="SSF88713">
    <property type="entry name" value="Glycoside hydrolase/deacetylase"/>
    <property type="match status" value="1"/>
</dbReference>
<dbReference type="InterPro" id="IPR005501">
    <property type="entry name" value="LamB/YcsF/PxpA-like"/>
</dbReference>
<organism evidence="2 3">
    <name type="scientific">Vibrio algarum</name>
    <dbReference type="NCBI Taxonomy" id="3020714"/>
    <lineage>
        <taxon>Bacteria</taxon>
        <taxon>Pseudomonadati</taxon>
        <taxon>Pseudomonadota</taxon>
        <taxon>Gammaproteobacteria</taxon>
        <taxon>Vibrionales</taxon>
        <taxon>Vibrionaceae</taxon>
        <taxon>Vibrio</taxon>
    </lineage>
</organism>
<evidence type="ECO:0000313" key="2">
    <source>
        <dbReference type="EMBL" id="MDB1126292.1"/>
    </source>
</evidence>
<gene>
    <name evidence="2" type="ORF">PGX00_22525</name>
</gene>
<name>A0ABT4YXG2_9VIBR</name>
<dbReference type="Proteomes" id="UP001210678">
    <property type="component" value="Unassembled WGS sequence"/>
</dbReference>
<reference evidence="2 3" key="1">
    <citation type="submission" date="2023-01" db="EMBL/GenBank/DDBJ databases">
        <title>Vibrio sp. KJ40-1 sp.nov, isolated from marine algae.</title>
        <authorList>
            <person name="Butt M."/>
            <person name="Kim J.M.J."/>
            <person name="Jeon C.O.C."/>
        </authorList>
    </citation>
    <scope>NUCLEOTIDE SEQUENCE [LARGE SCALE GENOMIC DNA]</scope>
    <source>
        <strain evidence="2 3">KJ40-1</strain>
    </source>
</reference>
<keyword evidence="1" id="KW-0547">Nucleotide-binding</keyword>
<dbReference type="NCBIfam" id="NF003814">
    <property type="entry name" value="PRK05406.1-3"/>
    <property type="match status" value="1"/>
</dbReference>
<evidence type="ECO:0000256" key="1">
    <source>
        <dbReference type="ARBA" id="ARBA00022741"/>
    </source>
</evidence>
<proteinExistence type="predicted"/>
<protein>
    <submittedName>
        <fullName evidence="2">5-oxoprolinase subunit PxpA</fullName>
    </submittedName>
</protein>